<dbReference type="NCBIfam" id="TIGR02962">
    <property type="entry name" value="hdxy_isourate"/>
    <property type="match status" value="1"/>
</dbReference>
<dbReference type="Gene3D" id="2.60.40.180">
    <property type="entry name" value="Transthyretin/hydroxyisourate hydrolase domain"/>
    <property type="match status" value="1"/>
</dbReference>
<dbReference type="PANTHER" id="PTHR10395">
    <property type="entry name" value="URICASE AND TRANSTHYRETIN-RELATED"/>
    <property type="match status" value="1"/>
</dbReference>
<dbReference type="AlphaFoldDB" id="A0A518AZ59"/>
<dbReference type="InterPro" id="IPR000895">
    <property type="entry name" value="Transthyretin/HIU_hydrolase"/>
</dbReference>
<dbReference type="EC" id="3.5.2.17" evidence="8"/>
<comment type="catalytic activity">
    <reaction evidence="1 8">
        <text>5-hydroxyisourate + H2O = 5-hydroxy-2-oxo-4-ureido-2,5-dihydro-1H-imidazole-5-carboxylate + H(+)</text>
        <dbReference type="Rhea" id="RHEA:23736"/>
        <dbReference type="ChEBI" id="CHEBI:15377"/>
        <dbReference type="ChEBI" id="CHEBI:15378"/>
        <dbReference type="ChEBI" id="CHEBI:18072"/>
        <dbReference type="ChEBI" id="CHEBI:58639"/>
        <dbReference type="EC" id="3.5.2.17"/>
    </reaction>
</comment>
<dbReference type="GO" id="GO:0006144">
    <property type="term" value="P:purine nucleobase metabolic process"/>
    <property type="evidence" value="ECO:0007669"/>
    <property type="project" value="UniProtKB-KW"/>
</dbReference>
<dbReference type="InterPro" id="IPR036817">
    <property type="entry name" value="Transthyretin/HIU_hydrolase_sf"/>
</dbReference>
<comment type="function">
    <text evidence="2">Catalyzes the hydrolysis of 5-hydroxyisourate (HIU) to 2-oxo-4-hydroxy-4-carboxy-5-ureidoimidazoline (OHCU).</text>
</comment>
<protein>
    <recommendedName>
        <fullName evidence="8">5-hydroxyisourate hydrolase</fullName>
        <shortName evidence="8">HIU hydrolase</shortName>
        <shortName evidence="8">HIUHase</shortName>
        <ecNumber evidence="8">3.5.2.17</ecNumber>
    </recommendedName>
</protein>
<dbReference type="Pfam" id="PF00576">
    <property type="entry name" value="Transthyretin"/>
    <property type="match status" value="1"/>
</dbReference>
<evidence type="ECO:0000256" key="4">
    <source>
        <dbReference type="ARBA" id="ARBA00011881"/>
    </source>
</evidence>
<dbReference type="SUPFAM" id="SSF49472">
    <property type="entry name" value="Transthyretin (synonym: prealbumin)"/>
    <property type="match status" value="1"/>
</dbReference>
<keyword evidence="6 8" id="KW-0378">Hydrolase</keyword>
<dbReference type="GO" id="GO:0033971">
    <property type="term" value="F:hydroxyisourate hydrolase activity"/>
    <property type="evidence" value="ECO:0007669"/>
    <property type="project" value="UniProtKB-EC"/>
</dbReference>
<name>A0A518AZ59_9BACT</name>
<evidence type="ECO:0000313" key="11">
    <source>
        <dbReference type="Proteomes" id="UP000317093"/>
    </source>
</evidence>
<keyword evidence="5 8" id="KW-0659">Purine metabolism</keyword>
<dbReference type="KEGG" id="knv:Pan216_08270"/>
<dbReference type="PANTHER" id="PTHR10395:SF7">
    <property type="entry name" value="5-HYDROXYISOURATE HYDROLASE"/>
    <property type="match status" value="1"/>
</dbReference>
<evidence type="ECO:0000256" key="5">
    <source>
        <dbReference type="ARBA" id="ARBA00022631"/>
    </source>
</evidence>
<dbReference type="SMART" id="SM00095">
    <property type="entry name" value="TR_THY"/>
    <property type="match status" value="1"/>
</dbReference>
<evidence type="ECO:0000256" key="6">
    <source>
        <dbReference type="ARBA" id="ARBA00022801"/>
    </source>
</evidence>
<feature type="binding site" evidence="7">
    <location>
        <position position="76"/>
    </location>
    <ligand>
        <name>substrate</name>
    </ligand>
</feature>
<dbReference type="PRINTS" id="PR00189">
    <property type="entry name" value="TRNSTHYRETIN"/>
</dbReference>
<evidence type="ECO:0000313" key="10">
    <source>
        <dbReference type="EMBL" id="QDU59990.1"/>
    </source>
</evidence>
<proteinExistence type="inferred from homology"/>
<comment type="subunit">
    <text evidence="4 8">Homotetramer.</text>
</comment>
<feature type="domain" description="Transthyretin/hydroxyisourate hydrolase" evidence="9">
    <location>
        <begin position="28"/>
        <end position="143"/>
    </location>
</feature>
<evidence type="ECO:0000256" key="1">
    <source>
        <dbReference type="ARBA" id="ARBA00001043"/>
    </source>
</evidence>
<dbReference type="CDD" id="cd05822">
    <property type="entry name" value="TLP_HIUase"/>
    <property type="match status" value="1"/>
</dbReference>
<sequence length="144" mass="15778">MMRTLALAAMLLLGIAGITIALGAEPPSSKIGGISTHILDTGRGRPASGVPVVLQVRDSSGKWRRLGEQTTDADGRVKRLLPKGHTFPKGVYRLTFDTSAYYRKLGQETFYPEVTIIFAVRDESEHFHVPLLLSPFGYSTYRGS</sequence>
<dbReference type="InterPro" id="IPR023418">
    <property type="entry name" value="Thyroxine_BS"/>
</dbReference>
<accession>A0A518AZ59</accession>
<reference evidence="10 11" key="1">
    <citation type="submission" date="2019-02" db="EMBL/GenBank/DDBJ databases">
        <title>Deep-cultivation of Planctomycetes and their phenomic and genomic characterization uncovers novel biology.</title>
        <authorList>
            <person name="Wiegand S."/>
            <person name="Jogler M."/>
            <person name="Boedeker C."/>
            <person name="Pinto D."/>
            <person name="Vollmers J."/>
            <person name="Rivas-Marin E."/>
            <person name="Kohn T."/>
            <person name="Peeters S.H."/>
            <person name="Heuer A."/>
            <person name="Rast P."/>
            <person name="Oberbeckmann S."/>
            <person name="Bunk B."/>
            <person name="Jeske O."/>
            <person name="Meyerdierks A."/>
            <person name="Storesund J.E."/>
            <person name="Kallscheuer N."/>
            <person name="Luecker S."/>
            <person name="Lage O.M."/>
            <person name="Pohl T."/>
            <person name="Merkel B.J."/>
            <person name="Hornburger P."/>
            <person name="Mueller R.-W."/>
            <person name="Bruemmer F."/>
            <person name="Labrenz M."/>
            <person name="Spormann A.M."/>
            <person name="Op den Camp H."/>
            <person name="Overmann J."/>
            <person name="Amann R."/>
            <person name="Jetten M.S.M."/>
            <person name="Mascher T."/>
            <person name="Medema M.H."/>
            <person name="Devos D.P."/>
            <person name="Kaster A.-K."/>
            <person name="Ovreas L."/>
            <person name="Rohde M."/>
            <person name="Galperin M.Y."/>
            <person name="Jogler C."/>
        </authorList>
    </citation>
    <scope>NUCLEOTIDE SEQUENCE [LARGE SCALE GENOMIC DNA]</scope>
    <source>
        <strain evidence="10 11">Pan216</strain>
    </source>
</reference>
<dbReference type="Proteomes" id="UP000317093">
    <property type="component" value="Chromosome"/>
</dbReference>
<dbReference type="PROSITE" id="PS00769">
    <property type="entry name" value="TRANSTHYRETIN_2"/>
    <property type="match status" value="1"/>
</dbReference>
<comment type="similarity">
    <text evidence="3 8">Belongs to the transthyretin family. 5-hydroxyisourate hydrolase subfamily.</text>
</comment>
<evidence type="ECO:0000256" key="2">
    <source>
        <dbReference type="ARBA" id="ARBA00002704"/>
    </source>
</evidence>
<organism evidence="10 11">
    <name type="scientific">Kolteria novifilia</name>
    <dbReference type="NCBI Taxonomy" id="2527975"/>
    <lineage>
        <taxon>Bacteria</taxon>
        <taxon>Pseudomonadati</taxon>
        <taxon>Planctomycetota</taxon>
        <taxon>Planctomycetia</taxon>
        <taxon>Kolteriales</taxon>
        <taxon>Kolteriaceae</taxon>
        <taxon>Kolteria</taxon>
    </lineage>
</organism>
<keyword evidence="11" id="KW-1185">Reference proteome</keyword>
<evidence type="ECO:0000256" key="7">
    <source>
        <dbReference type="PIRSR" id="PIRSR600895-51"/>
    </source>
</evidence>
<dbReference type="InterPro" id="IPR023419">
    <property type="entry name" value="Transthyretin_CS"/>
</dbReference>
<dbReference type="PROSITE" id="PS00768">
    <property type="entry name" value="TRANSTHYRETIN_1"/>
    <property type="match status" value="1"/>
</dbReference>
<evidence type="ECO:0000259" key="9">
    <source>
        <dbReference type="SMART" id="SM00095"/>
    </source>
</evidence>
<evidence type="ECO:0000256" key="8">
    <source>
        <dbReference type="RuleBase" id="RU361270"/>
    </source>
</evidence>
<dbReference type="InterPro" id="IPR023416">
    <property type="entry name" value="Transthyretin/HIU_hydrolase_d"/>
</dbReference>
<gene>
    <name evidence="10" type="primary">hiuH</name>
    <name evidence="10" type="ORF">Pan216_08270</name>
</gene>
<dbReference type="EMBL" id="CP036279">
    <property type="protein sequence ID" value="QDU59990.1"/>
    <property type="molecule type" value="Genomic_DNA"/>
</dbReference>
<feature type="binding site" evidence="7">
    <location>
        <position position="141"/>
    </location>
    <ligand>
        <name>substrate</name>
    </ligand>
</feature>
<feature type="binding site" evidence="7">
    <location>
        <position position="37"/>
    </location>
    <ligand>
        <name>substrate</name>
    </ligand>
</feature>
<dbReference type="InterPro" id="IPR014306">
    <property type="entry name" value="Hydroxyisourate_hydrolase"/>
</dbReference>
<evidence type="ECO:0000256" key="3">
    <source>
        <dbReference type="ARBA" id="ARBA00009850"/>
    </source>
</evidence>